<dbReference type="InterPro" id="IPR050668">
    <property type="entry name" value="Cytochrome_b5"/>
</dbReference>
<organism evidence="7 8">
    <name type="scientific">Glonium stellatum</name>
    <dbReference type="NCBI Taxonomy" id="574774"/>
    <lineage>
        <taxon>Eukaryota</taxon>
        <taxon>Fungi</taxon>
        <taxon>Dikarya</taxon>
        <taxon>Ascomycota</taxon>
        <taxon>Pezizomycotina</taxon>
        <taxon>Dothideomycetes</taxon>
        <taxon>Pleosporomycetidae</taxon>
        <taxon>Gloniales</taxon>
        <taxon>Gloniaceae</taxon>
        <taxon>Glonium</taxon>
    </lineage>
</organism>
<dbReference type="Pfam" id="PF00173">
    <property type="entry name" value="Cyt-b5"/>
    <property type="match status" value="1"/>
</dbReference>
<dbReference type="GO" id="GO:0016020">
    <property type="term" value="C:membrane"/>
    <property type="evidence" value="ECO:0007669"/>
    <property type="project" value="TreeGrafter"/>
</dbReference>
<dbReference type="InterPro" id="IPR001199">
    <property type="entry name" value="Cyt_B5-like_heme/steroid-bd"/>
</dbReference>
<dbReference type="PANTHER" id="PTHR19359:SF95">
    <property type="entry name" value="CYTOCHROME B5 TYPE B"/>
    <property type="match status" value="1"/>
</dbReference>
<dbReference type="SUPFAM" id="SSF55856">
    <property type="entry name" value="Cytochrome b5-like heme/steroid binding domain"/>
    <property type="match status" value="1"/>
</dbReference>
<dbReference type="GO" id="GO:0020037">
    <property type="term" value="F:heme binding"/>
    <property type="evidence" value="ECO:0007669"/>
    <property type="project" value="UniProtKB-UniRule"/>
</dbReference>
<dbReference type="PROSITE" id="PS50255">
    <property type="entry name" value="CYTOCHROME_B5_2"/>
    <property type="match status" value="1"/>
</dbReference>
<dbReference type="OrthoDB" id="260519at2759"/>
<dbReference type="AlphaFoldDB" id="A0A8E2F1U0"/>
<dbReference type="Gene3D" id="3.10.120.10">
    <property type="entry name" value="Cytochrome b5-like heme/steroid binding domain"/>
    <property type="match status" value="1"/>
</dbReference>
<feature type="domain" description="Cytochrome b5 heme-binding" evidence="6">
    <location>
        <begin position="6"/>
        <end position="86"/>
    </location>
</feature>
<feature type="non-terminal residue" evidence="7">
    <location>
        <position position="1"/>
    </location>
</feature>
<keyword evidence="8" id="KW-1185">Reference proteome</keyword>
<dbReference type="PROSITE" id="PS00191">
    <property type="entry name" value="CYTOCHROME_B5_1"/>
    <property type="match status" value="1"/>
</dbReference>
<keyword evidence="3 5" id="KW-0408">Iron</keyword>
<sequence>TPDNQLPFIPASEVTSKAASTHLGAELWIVIDNIVYDCSGFVHEHPGGESIIRNFQGQNCSWQFWRFHGRKELAEFGVGIRVGRTEGIGNRFREPIRY</sequence>
<proteinExistence type="inferred from homology"/>
<dbReference type="PANTHER" id="PTHR19359">
    <property type="entry name" value="CYTOCHROME B5"/>
    <property type="match status" value="1"/>
</dbReference>
<evidence type="ECO:0000313" key="7">
    <source>
        <dbReference type="EMBL" id="OCL08901.1"/>
    </source>
</evidence>
<evidence type="ECO:0000256" key="3">
    <source>
        <dbReference type="ARBA" id="ARBA00023004"/>
    </source>
</evidence>
<evidence type="ECO:0000256" key="4">
    <source>
        <dbReference type="ARBA" id="ARBA00038168"/>
    </source>
</evidence>
<evidence type="ECO:0000259" key="6">
    <source>
        <dbReference type="PROSITE" id="PS50255"/>
    </source>
</evidence>
<feature type="non-terminal residue" evidence="7">
    <location>
        <position position="98"/>
    </location>
</feature>
<dbReference type="SMART" id="SM01117">
    <property type="entry name" value="Cyt-b5"/>
    <property type="match status" value="1"/>
</dbReference>
<gene>
    <name evidence="7" type="ORF">AOQ84DRAFT_268529</name>
</gene>
<evidence type="ECO:0000256" key="5">
    <source>
        <dbReference type="RuleBase" id="RU362121"/>
    </source>
</evidence>
<keyword evidence="1 5" id="KW-0349">Heme</keyword>
<comment type="similarity">
    <text evidence="4 5">Belongs to the cytochrome b5 family.</text>
</comment>
<keyword evidence="2 5" id="KW-0479">Metal-binding</keyword>
<dbReference type="Proteomes" id="UP000250140">
    <property type="component" value="Unassembled WGS sequence"/>
</dbReference>
<evidence type="ECO:0000313" key="8">
    <source>
        <dbReference type="Proteomes" id="UP000250140"/>
    </source>
</evidence>
<protein>
    <submittedName>
        <fullName evidence="7">Cytochrome b5</fullName>
    </submittedName>
</protein>
<name>A0A8E2F1U0_9PEZI</name>
<dbReference type="GO" id="GO:0046872">
    <property type="term" value="F:metal ion binding"/>
    <property type="evidence" value="ECO:0007669"/>
    <property type="project" value="UniProtKB-UniRule"/>
</dbReference>
<accession>A0A8E2F1U0</accession>
<evidence type="ECO:0000256" key="1">
    <source>
        <dbReference type="ARBA" id="ARBA00022617"/>
    </source>
</evidence>
<dbReference type="InterPro" id="IPR036400">
    <property type="entry name" value="Cyt_B5-like_heme/steroid_sf"/>
</dbReference>
<evidence type="ECO:0000256" key="2">
    <source>
        <dbReference type="ARBA" id="ARBA00022723"/>
    </source>
</evidence>
<reference evidence="7 8" key="1">
    <citation type="journal article" date="2016" name="Nat. Commun.">
        <title>Ectomycorrhizal ecology is imprinted in the genome of the dominant symbiotic fungus Cenococcum geophilum.</title>
        <authorList>
            <consortium name="DOE Joint Genome Institute"/>
            <person name="Peter M."/>
            <person name="Kohler A."/>
            <person name="Ohm R.A."/>
            <person name="Kuo A."/>
            <person name="Krutzmann J."/>
            <person name="Morin E."/>
            <person name="Arend M."/>
            <person name="Barry K.W."/>
            <person name="Binder M."/>
            <person name="Choi C."/>
            <person name="Clum A."/>
            <person name="Copeland A."/>
            <person name="Grisel N."/>
            <person name="Haridas S."/>
            <person name="Kipfer T."/>
            <person name="LaButti K."/>
            <person name="Lindquist E."/>
            <person name="Lipzen A."/>
            <person name="Maire R."/>
            <person name="Meier B."/>
            <person name="Mihaltcheva S."/>
            <person name="Molinier V."/>
            <person name="Murat C."/>
            <person name="Poggeler S."/>
            <person name="Quandt C.A."/>
            <person name="Sperisen C."/>
            <person name="Tritt A."/>
            <person name="Tisserant E."/>
            <person name="Crous P.W."/>
            <person name="Henrissat B."/>
            <person name="Nehls U."/>
            <person name="Egli S."/>
            <person name="Spatafora J.W."/>
            <person name="Grigoriev I.V."/>
            <person name="Martin F.M."/>
        </authorList>
    </citation>
    <scope>NUCLEOTIDE SEQUENCE [LARGE SCALE GENOMIC DNA]</scope>
    <source>
        <strain evidence="7 8">CBS 207.34</strain>
    </source>
</reference>
<dbReference type="InterPro" id="IPR018506">
    <property type="entry name" value="Cyt_B5_heme-BS"/>
</dbReference>
<dbReference type="EMBL" id="KV749561">
    <property type="protein sequence ID" value="OCL08901.1"/>
    <property type="molecule type" value="Genomic_DNA"/>
</dbReference>